<evidence type="ECO:0000313" key="3">
    <source>
        <dbReference type="Proteomes" id="UP000644660"/>
    </source>
</evidence>
<dbReference type="PANTHER" id="PTHR46230:SF7">
    <property type="entry name" value="BOLA-LIKE PROTEIN 1"/>
    <property type="match status" value="1"/>
</dbReference>
<protein>
    <recommendedName>
        <fullName evidence="4">BolA-like protein</fullName>
    </recommendedName>
</protein>
<proteinExistence type="inferred from homology"/>
<dbReference type="Pfam" id="PF01722">
    <property type="entry name" value="BolA"/>
    <property type="match status" value="1"/>
</dbReference>
<evidence type="ECO:0000256" key="1">
    <source>
        <dbReference type="RuleBase" id="RU003860"/>
    </source>
</evidence>
<organism evidence="2 3">
    <name type="scientific">Maudiozyma barnettii</name>
    <dbReference type="NCBI Taxonomy" id="61262"/>
    <lineage>
        <taxon>Eukaryota</taxon>
        <taxon>Fungi</taxon>
        <taxon>Dikarya</taxon>
        <taxon>Ascomycota</taxon>
        <taxon>Saccharomycotina</taxon>
        <taxon>Saccharomycetes</taxon>
        <taxon>Saccharomycetales</taxon>
        <taxon>Saccharomycetaceae</taxon>
        <taxon>Maudiozyma</taxon>
    </lineage>
</organism>
<dbReference type="EMBL" id="CAEFZW010000006">
    <property type="protein sequence ID" value="CAB4255337.1"/>
    <property type="molecule type" value="Genomic_DNA"/>
</dbReference>
<dbReference type="GO" id="GO:0005759">
    <property type="term" value="C:mitochondrial matrix"/>
    <property type="evidence" value="ECO:0007669"/>
    <property type="project" value="TreeGrafter"/>
</dbReference>
<dbReference type="InterPro" id="IPR002634">
    <property type="entry name" value="BolA"/>
</dbReference>
<dbReference type="RefSeq" id="XP_041407181.1">
    <property type="nucleotide sequence ID" value="XM_041551247.1"/>
</dbReference>
<sequence>MLRLAKSPISTKIVSRGFSFTSKKIMSQDMKINDDIPLNKRIDGPVLCSVRDTITKSMPGLVNLSIYNDSYKHEGHDGIGNSSNKTESHIRLEIISDEFSGLNLPNRHRMIYKMLSHDMKKYDIHAVQLSTKTTSESDKR</sequence>
<dbReference type="PANTHER" id="PTHR46230">
    <property type="match status" value="1"/>
</dbReference>
<dbReference type="InterPro" id="IPR036065">
    <property type="entry name" value="BolA-like_sf"/>
</dbReference>
<name>A0A8H2ZKM9_9SACH</name>
<reference evidence="2 3" key="1">
    <citation type="submission" date="2020-05" db="EMBL/GenBank/DDBJ databases">
        <authorList>
            <person name="Casaregola S."/>
            <person name="Devillers H."/>
            <person name="Grondin C."/>
        </authorList>
    </citation>
    <scope>NUCLEOTIDE SEQUENCE [LARGE SCALE GENOMIC DNA]</scope>
    <source>
        <strain evidence="2 3">CLIB 1767</strain>
    </source>
</reference>
<gene>
    <name evidence="2" type="ORF">KABA2_06S03146</name>
</gene>
<keyword evidence="3" id="KW-1185">Reference proteome</keyword>
<dbReference type="Proteomes" id="UP000644660">
    <property type="component" value="Unassembled WGS sequence"/>
</dbReference>
<dbReference type="AlphaFoldDB" id="A0A8H2ZKM9"/>
<evidence type="ECO:0000313" key="2">
    <source>
        <dbReference type="EMBL" id="CAB4255337.1"/>
    </source>
</evidence>
<evidence type="ECO:0008006" key="4">
    <source>
        <dbReference type="Google" id="ProtNLM"/>
    </source>
</evidence>
<dbReference type="OrthoDB" id="411584at2759"/>
<comment type="similarity">
    <text evidence="1">Belongs to the BolA/IbaG family.</text>
</comment>
<accession>A0A8H2ZKM9</accession>
<dbReference type="Gene3D" id="3.30.300.90">
    <property type="entry name" value="BolA-like"/>
    <property type="match status" value="1"/>
</dbReference>
<dbReference type="GO" id="GO:0044572">
    <property type="term" value="P:[4Fe-4S] cluster assembly"/>
    <property type="evidence" value="ECO:0007669"/>
    <property type="project" value="TreeGrafter"/>
</dbReference>
<comment type="caution">
    <text evidence="2">The sequence shown here is derived from an EMBL/GenBank/DDBJ whole genome shotgun (WGS) entry which is preliminary data.</text>
</comment>
<dbReference type="SUPFAM" id="SSF82657">
    <property type="entry name" value="BolA-like"/>
    <property type="match status" value="1"/>
</dbReference>
<dbReference type="GeneID" id="64858379"/>
<dbReference type="PIRSF" id="PIRSF003113">
    <property type="entry name" value="BolA"/>
    <property type="match status" value="1"/>
</dbReference>